<proteinExistence type="predicted"/>
<dbReference type="Proteomes" id="UP000595460">
    <property type="component" value="Chromosome"/>
</dbReference>
<gene>
    <name evidence="1" type="ORF">JI749_02955</name>
</gene>
<sequence>MDSRETSSWPKDKSLHWSDLKREGHEGYARMADQLRQRAETILAATGWRELFSGRFGTCALTGSARYDLMVWPDIDIHMPVDPGYRIEWAAMLADLNAGLERAGLRLHKAQMWDDYVDPHPLGAGLYWGIQFVEPDGTAWKSDIWGWEPKDYGIRQTKDAALIAQLARADRGVILRLKAQALARPDYYGPLVGSWHIYQAVLAGATSLDEVERWKAENPQW</sequence>
<reference evidence="1 2" key="1">
    <citation type="submission" date="2021-01" db="EMBL/GenBank/DDBJ databases">
        <title>Genome seq and assembly of Devosia sp. G19.</title>
        <authorList>
            <person name="Chhetri G."/>
        </authorList>
    </citation>
    <scope>NUCLEOTIDE SEQUENCE [LARGE SCALE GENOMIC DNA]</scope>
    <source>
        <strain evidence="1 2">G19</strain>
    </source>
</reference>
<evidence type="ECO:0000313" key="2">
    <source>
        <dbReference type="Proteomes" id="UP000595460"/>
    </source>
</evidence>
<keyword evidence="2" id="KW-1185">Reference proteome</keyword>
<protein>
    <recommendedName>
        <fullName evidence="3">Nucleotidyltransferase family protein</fullName>
    </recommendedName>
</protein>
<evidence type="ECO:0000313" key="1">
    <source>
        <dbReference type="EMBL" id="QQR36611.1"/>
    </source>
</evidence>
<accession>A0ABX7C3M1</accession>
<dbReference type="RefSeq" id="WP_201658751.1">
    <property type="nucleotide sequence ID" value="NZ_CP068047.1"/>
</dbReference>
<name>A0ABX7C3M1_9HYPH</name>
<dbReference type="EMBL" id="CP068047">
    <property type="protein sequence ID" value="QQR36611.1"/>
    <property type="molecule type" value="Genomic_DNA"/>
</dbReference>
<organism evidence="1 2">
    <name type="scientific">Devosia oryziradicis</name>
    <dbReference type="NCBI Taxonomy" id="2801335"/>
    <lineage>
        <taxon>Bacteria</taxon>
        <taxon>Pseudomonadati</taxon>
        <taxon>Pseudomonadota</taxon>
        <taxon>Alphaproteobacteria</taxon>
        <taxon>Hyphomicrobiales</taxon>
        <taxon>Devosiaceae</taxon>
        <taxon>Devosia</taxon>
    </lineage>
</organism>
<evidence type="ECO:0008006" key="3">
    <source>
        <dbReference type="Google" id="ProtNLM"/>
    </source>
</evidence>